<dbReference type="InterPro" id="IPR029063">
    <property type="entry name" value="SAM-dependent_MTases_sf"/>
</dbReference>
<dbReference type="EMBL" id="JAVFKY010000004">
    <property type="protein sequence ID" value="KAK5577708.1"/>
    <property type="molecule type" value="Genomic_DNA"/>
</dbReference>
<proteinExistence type="predicted"/>
<dbReference type="SUPFAM" id="SSF53335">
    <property type="entry name" value="S-adenosyl-L-methionine-dependent methyltransferases"/>
    <property type="match status" value="1"/>
</dbReference>
<evidence type="ECO:0000256" key="4">
    <source>
        <dbReference type="ARBA" id="ARBA00022691"/>
    </source>
</evidence>
<dbReference type="AlphaFoldDB" id="A0AAN7TXY5"/>
<dbReference type="PROSITE" id="PS51678">
    <property type="entry name" value="SAM_MT_PRMT"/>
    <property type="match status" value="1"/>
</dbReference>
<dbReference type="InterPro" id="IPR055135">
    <property type="entry name" value="PRMT_dom"/>
</dbReference>
<keyword evidence="4 6" id="KW-0949">S-adenosyl-L-methionine</keyword>
<evidence type="ECO:0000313" key="9">
    <source>
        <dbReference type="EMBL" id="KAK5577708.1"/>
    </source>
</evidence>
<reference evidence="9 10" key="1">
    <citation type="submission" date="2023-11" db="EMBL/GenBank/DDBJ databases">
        <title>Dfirmibasis_genome.</title>
        <authorList>
            <person name="Edelbroek B."/>
            <person name="Kjellin J."/>
            <person name="Jerlstrom-Hultqvist J."/>
            <person name="Soderbom F."/>
        </authorList>
    </citation>
    <scope>NUCLEOTIDE SEQUENCE [LARGE SCALE GENOMIC DNA]</scope>
    <source>
        <strain evidence="9 10">TNS-C-14</strain>
    </source>
</reference>
<feature type="domain" description="Protein arginine N-methyltransferase" evidence="8">
    <location>
        <begin position="156"/>
        <end position="322"/>
    </location>
</feature>
<keyword evidence="10" id="KW-1185">Reference proteome</keyword>
<name>A0AAN7TXY5_9MYCE</name>
<evidence type="ECO:0000256" key="6">
    <source>
        <dbReference type="PROSITE-ProRule" id="PRU01015"/>
    </source>
</evidence>
<keyword evidence="2 6" id="KW-0489">Methyltransferase</keyword>
<dbReference type="Pfam" id="PF22528">
    <property type="entry name" value="PRMT_C"/>
    <property type="match status" value="1"/>
</dbReference>
<evidence type="ECO:0000256" key="3">
    <source>
        <dbReference type="ARBA" id="ARBA00022679"/>
    </source>
</evidence>
<organism evidence="9 10">
    <name type="scientific">Dictyostelium firmibasis</name>
    <dbReference type="NCBI Taxonomy" id="79012"/>
    <lineage>
        <taxon>Eukaryota</taxon>
        <taxon>Amoebozoa</taxon>
        <taxon>Evosea</taxon>
        <taxon>Eumycetozoa</taxon>
        <taxon>Dictyostelia</taxon>
        <taxon>Dictyosteliales</taxon>
        <taxon>Dictyosteliaceae</taxon>
        <taxon>Dictyostelium</taxon>
    </lineage>
</organism>
<keyword evidence="3 6" id="KW-0808">Transferase</keyword>
<evidence type="ECO:0000256" key="2">
    <source>
        <dbReference type="ARBA" id="ARBA00022603"/>
    </source>
</evidence>
<dbReference type="PANTHER" id="PTHR11006">
    <property type="entry name" value="PROTEIN ARGININE N-METHYLTRANSFERASE"/>
    <property type="match status" value="1"/>
</dbReference>
<feature type="region of interest" description="Disordered" evidence="7">
    <location>
        <begin position="323"/>
        <end position="344"/>
    </location>
</feature>
<dbReference type="Gene3D" id="2.70.160.11">
    <property type="entry name" value="Hnrnp arginine n-methyltransferase1"/>
    <property type="match status" value="1"/>
</dbReference>
<comment type="caution">
    <text evidence="9">The sequence shown here is derived from an EMBL/GenBank/DDBJ whole genome shotgun (WGS) entry which is preliminary data.</text>
</comment>
<feature type="compositionally biased region" description="Acidic residues" evidence="7">
    <location>
        <begin position="323"/>
        <end position="343"/>
    </location>
</feature>
<evidence type="ECO:0000256" key="1">
    <source>
        <dbReference type="ARBA" id="ARBA00011925"/>
    </source>
</evidence>
<dbReference type="Gene3D" id="3.40.50.150">
    <property type="entry name" value="Vaccinia Virus protein VP39"/>
    <property type="match status" value="1"/>
</dbReference>
<gene>
    <name evidence="9" type="ORF">RB653_002653</name>
</gene>
<dbReference type="PANTHER" id="PTHR11006:SF102">
    <property type="entry name" value="PROTEIN ARGININE N-METHYLTRANSFERASE 1"/>
    <property type="match status" value="1"/>
</dbReference>
<dbReference type="CDD" id="cd02440">
    <property type="entry name" value="AdoMet_MTases"/>
    <property type="match status" value="1"/>
</dbReference>
<dbReference type="Proteomes" id="UP001344447">
    <property type="component" value="Unassembled WGS sequence"/>
</dbReference>
<dbReference type="EC" id="2.1.1.319" evidence="1"/>
<dbReference type="FunFam" id="3.40.50.150:FF:000003">
    <property type="entry name" value="Blast:Protein arginine N-methyltransferase 1"/>
    <property type="match status" value="1"/>
</dbReference>
<evidence type="ECO:0000313" key="10">
    <source>
        <dbReference type="Proteomes" id="UP001344447"/>
    </source>
</evidence>
<accession>A0AAN7TXY5</accession>
<protein>
    <recommendedName>
        <fullName evidence="1">type I protein arginine methyltransferase</fullName>
        <ecNumber evidence="1">2.1.1.319</ecNumber>
    </recommendedName>
</protein>
<evidence type="ECO:0000256" key="7">
    <source>
        <dbReference type="SAM" id="MobiDB-lite"/>
    </source>
</evidence>
<evidence type="ECO:0000259" key="8">
    <source>
        <dbReference type="Pfam" id="PF22528"/>
    </source>
</evidence>
<comment type="catalytic activity">
    <reaction evidence="5">
        <text>L-arginyl-[protein] + S-adenosyl-L-methionine = N(omega)-methyl-L-arginyl-[protein] + S-adenosyl-L-homocysteine + H(+)</text>
        <dbReference type="Rhea" id="RHEA:48100"/>
        <dbReference type="Rhea" id="RHEA-COMP:10532"/>
        <dbReference type="Rhea" id="RHEA-COMP:11990"/>
        <dbReference type="ChEBI" id="CHEBI:15378"/>
        <dbReference type="ChEBI" id="CHEBI:29965"/>
        <dbReference type="ChEBI" id="CHEBI:57856"/>
        <dbReference type="ChEBI" id="CHEBI:59789"/>
        <dbReference type="ChEBI" id="CHEBI:65280"/>
    </reaction>
    <physiologicalReaction direction="left-to-right" evidence="5">
        <dbReference type="Rhea" id="RHEA:48101"/>
    </physiologicalReaction>
</comment>
<sequence length="358" mass="41252">MELNNKIVDDEYFKSYFNLNVHELMLKDKPRTLAYKNAIELNSIDFKDKVVIDVGSGTGILSMFAAKAGAKKVYAIEGSLMAGYCSNLVENNKLDSIIKVIHKRMEDISDEIEDEKVDIIISEWMGFYLFHESMLNSVLYARDRYLKDNGIMFPSRADVFLAPVNMDKLIDRKVNFWNDVYGFDFSILAEPALQELPAPYVEYLEKDQIVLNENKILSVNFNTITCEELEDIIINNIDFKFPEGIKPKTIHGFGIWFICYFDGSKGTVELSTAPGDPETHWKQTTILLPSGIELEGGETMTCRLQMTQDSMNKRIYDLNLEFPDDEEQEMEQDNEDEDEEHEESCDCLKCKIIREHSK</sequence>
<dbReference type="InterPro" id="IPR025799">
    <property type="entry name" value="Arg_MeTrfase"/>
</dbReference>
<evidence type="ECO:0000256" key="5">
    <source>
        <dbReference type="ARBA" id="ARBA00049303"/>
    </source>
</evidence>
<dbReference type="Pfam" id="PF06325">
    <property type="entry name" value="PrmA"/>
    <property type="match status" value="1"/>
</dbReference>
<dbReference type="GO" id="GO:0032259">
    <property type="term" value="P:methylation"/>
    <property type="evidence" value="ECO:0007669"/>
    <property type="project" value="UniProtKB-KW"/>
</dbReference>
<dbReference type="GO" id="GO:0042054">
    <property type="term" value="F:histone methyltransferase activity"/>
    <property type="evidence" value="ECO:0007669"/>
    <property type="project" value="TreeGrafter"/>
</dbReference>
<dbReference type="GO" id="GO:0035242">
    <property type="term" value="F:protein-arginine omega-N asymmetric methyltransferase activity"/>
    <property type="evidence" value="ECO:0007669"/>
    <property type="project" value="UniProtKB-EC"/>
</dbReference>